<accession>A0ABM5LXA1</accession>
<name>A0ABM5LXA1_BACA1</name>
<dbReference type="RefSeq" id="WP_003325905.1">
    <property type="nucleotide sequence ID" value="NC_014639.1"/>
</dbReference>
<reference evidence="1 2" key="1">
    <citation type="journal article" date="2011" name="Front. Microbiol.">
        <title>Genomic signatures of strain selection and enhancement in Bacillus atrophaeus var. globigii, a historical biowarfare simulant.</title>
        <authorList>
            <person name="Gibbons H.S."/>
            <person name="Broomall S.M."/>
            <person name="McNew L.A."/>
            <person name="Daligault H."/>
            <person name="Chapman C."/>
            <person name="Bruce D."/>
            <person name="Karavis M."/>
            <person name="Krepps M."/>
            <person name="McGregor P.A."/>
            <person name="Hong C."/>
            <person name="Park K.H."/>
            <person name="Akmal A."/>
            <person name="Feldman A."/>
            <person name="Lin J.S."/>
            <person name="Chang W.E."/>
            <person name="Higgs B.W."/>
            <person name="Demirev P."/>
            <person name="Lindquist J."/>
            <person name="Liem A."/>
            <person name="Fochler E."/>
            <person name="Read T.D."/>
            <person name="Tapia R."/>
            <person name="Johnson S."/>
            <person name="Bishop-Lilly K.A."/>
            <person name="Detter C."/>
            <person name="Han C."/>
            <person name="Sozhamannan S."/>
            <person name="Rosenzweig C.N."/>
            <person name="Skowronski E.W."/>
        </authorList>
    </citation>
    <scope>NUCLEOTIDE SEQUENCE [LARGE SCALE GENOMIC DNA]</scope>
    <source>
        <strain evidence="1 2">1942</strain>
    </source>
</reference>
<dbReference type="Proteomes" id="UP000006867">
    <property type="component" value="Chromosome"/>
</dbReference>
<proteinExistence type="predicted"/>
<gene>
    <name evidence="1" type="ordered locus">BATR1942_07805</name>
</gene>
<keyword evidence="2" id="KW-1185">Reference proteome</keyword>
<protein>
    <submittedName>
        <fullName evidence="1">Uncharacterized protein</fullName>
    </submittedName>
</protein>
<evidence type="ECO:0000313" key="2">
    <source>
        <dbReference type="Proteomes" id="UP000006867"/>
    </source>
</evidence>
<organism evidence="1 2">
    <name type="scientific">Bacillus atrophaeus (strain 1942)</name>
    <dbReference type="NCBI Taxonomy" id="720555"/>
    <lineage>
        <taxon>Bacteria</taxon>
        <taxon>Bacillati</taxon>
        <taxon>Bacillota</taxon>
        <taxon>Bacilli</taxon>
        <taxon>Bacillales</taxon>
        <taxon>Bacillaceae</taxon>
        <taxon>Bacillus</taxon>
    </lineage>
</organism>
<sequence length="168" mass="19439">MNALITNLEAKFEELESKFFAQSKEMDYEFNKLESLHLQLDSQMELIESNLANSLGGSILDNCRNDLLNLGYSLSQVEEMSEDEVYATLDKIDEEIHVTDQSYSSGFEDLEKQIIEMKRDYFIDRKERGLGNFNEAWEGEILDLEYEYTSLCEQKGAEPLNHVIAWIG</sequence>
<evidence type="ECO:0000313" key="1">
    <source>
        <dbReference type="EMBL" id="ADP32500.1"/>
    </source>
</evidence>
<dbReference type="EMBL" id="CP002207">
    <property type="protein sequence ID" value="ADP32500.1"/>
    <property type="molecule type" value="Genomic_DNA"/>
</dbReference>